<dbReference type="KEGG" id="pco:PHACADRAFT_186232"/>
<reference evidence="1 2" key="1">
    <citation type="journal article" date="2012" name="BMC Genomics">
        <title>Comparative genomics of the white-rot fungi, Phanerochaete carnosa and P. chrysosporium, to elucidate the genetic basis of the distinct wood types they colonize.</title>
        <authorList>
            <person name="Suzuki H."/>
            <person name="MacDonald J."/>
            <person name="Syed K."/>
            <person name="Salamov A."/>
            <person name="Hori C."/>
            <person name="Aerts A."/>
            <person name="Henrissat B."/>
            <person name="Wiebenga A."/>
            <person name="vanKuyk P.A."/>
            <person name="Barry K."/>
            <person name="Lindquist E."/>
            <person name="LaButti K."/>
            <person name="Lapidus A."/>
            <person name="Lucas S."/>
            <person name="Coutinho P."/>
            <person name="Gong Y."/>
            <person name="Samejima M."/>
            <person name="Mahadevan R."/>
            <person name="Abou-Zaid M."/>
            <person name="de Vries R.P."/>
            <person name="Igarashi K."/>
            <person name="Yadav J.S."/>
            <person name="Grigoriev I.V."/>
            <person name="Master E.R."/>
        </authorList>
    </citation>
    <scope>NUCLEOTIDE SEQUENCE [LARGE SCALE GENOMIC DNA]</scope>
    <source>
        <strain evidence="1 2">HHB-10118-sp</strain>
    </source>
</reference>
<dbReference type="InParanoid" id="K5UUC9"/>
<dbReference type="RefSeq" id="XP_007398292.1">
    <property type="nucleotide sequence ID" value="XM_007398230.1"/>
</dbReference>
<protein>
    <submittedName>
        <fullName evidence="1">Uncharacterized protein</fullName>
    </submittedName>
</protein>
<keyword evidence="2" id="KW-1185">Reference proteome</keyword>
<sequence length="264" mass="28977">MEQGGLQVSLLPITRAGRRQQELLVDGTQRLVNLGIAGSIPFAVVDAVPVQACRWHWTRGGRQCHRRGSDVELRRVPSSRSLVKNNQASTTHPLFMISTRAGHRQQELLVDDIQLLVILGVAESIPVVVVGGVPVQACRWHRTRDGAQCLRINLTSHRDPSSTLKQANTRGASRFGAPVRAGHRQQELTVESIPVVVVGGVPVQACRWHRTPWSRSYYSTALPTRTLAELGRDTSSQASSPPLSSLPVDYPASPWLLLLPALLR</sequence>
<dbReference type="Proteomes" id="UP000008370">
    <property type="component" value="Unassembled WGS sequence"/>
</dbReference>
<organism evidence="1 2">
    <name type="scientific">Phanerochaete carnosa (strain HHB-10118-sp)</name>
    <name type="common">White-rot fungus</name>
    <name type="synonym">Peniophora carnosa</name>
    <dbReference type="NCBI Taxonomy" id="650164"/>
    <lineage>
        <taxon>Eukaryota</taxon>
        <taxon>Fungi</taxon>
        <taxon>Dikarya</taxon>
        <taxon>Basidiomycota</taxon>
        <taxon>Agaricomycotina</taxon>
        <taxon>Agaricomycetes</taxon>
        <taxon>Polyporales</taxon>
        <taxon>Phanerochaetaceae</taxon>
        <taxon>Phanerochaete</taxon>
    </lineage>
</organism>
<dbReference type="HOGENOM" id="CLU_1054152_0_0_1"/>
<dbReference type="AlphaFoldDB" id="K5UUC9"/>
<name>K5UUC9_PHACS</name>
<evidence type="ECO:0000313" key="1">
    <source>
        <dbReference type="EMBL" id="EKM53606.1"/>
    </source>
</evidence>
<accession>K5UUC9</accession>
<evidence type="ECO:0000313" key="2">
    <source>
        <dbReference type="Proteomes" id="UP000008370"/>
    </source>
</evidence>
<gene>
    <name evidence="1" type="ORF">PHACADRAFT_186232</name>
</gene>
<proteinExistence type="predicted"/>
<dbReference type="GeneID" id="18910340"/>
<dbReference type="EMBL" id="JH930474">
    <property type="protein sequence ID" value="EKM53606.1"/>
    <property type="molecule type" value="Genomic_DNA"/>
</dbReference>